<sequence>MPNKGPAHQYCYQAHVALKRTFQSLDISALNESEFNDLKDLVLSEANERERKRRGASDAGDIELF</sequence>
<accession>A0A160TFW0</accession>
<reference evidence="1" key="1">
    <citation type="submission" date="2015-10" db="EMBL/GenBank/DDBJ databases">
        <authorList>
            <person name="Gilbert D.G."/>
        </authorList>
    </citation>
    <scope>NUCLEOTIDE SEQUENCE</scope>
</reference>
<protein>
    <submittedName>
        <fullName evidence="1">Uncharacterized protein</fullName>
    </submittedName>
</protein>
<evidence type="ECO:0000313" key="1">
    <source>
        <dbReference type="EMBL" id="CUS41879.1"/>
    </source>
</evidence>
<proteinExistence type="predicted"/>
<gene>
    <name evidence="1" type="ORF">MGWOODY_Tha1101</name>
</gene>
<name>A0A160TFW0_9ZZZZ</name>
<organism evidence="1">
    <name type="scientific">hydrothermal vent metagenome</name>
    <dbReference type="NCBI Taxonomy" id="652676"/>
    <lineage>
        <taxon>unclassified sequences</taxon>
        <taxon>metagenomes</taxon>
        <taxon>ecological metagenomes</taxon>
    </lineage>
</organism>
<dbReference type="EMBL" id="CZQC01000056">
    <property type="protein sequence ID" value="CUS41879.1"/>
    <property type="molecule type" value="Genomic_DNA"/>
</dbReference>
<dbReference type="AlphaFoldDB" id="A0A160TFW0"/>